<comment type="caution">
    <text evidence="2">The sequence shown here is derived from an EMBL/GenBank/DDBJ whole genome shotgun (WGS) entry which is preliminary data.</text>
</comment>
<keyword evidence="3" id="KW-1185">Reference proteome</keyword>
<keyword evidence="2" id="KW-0489">Methyltransferase</keyword>
<keyword evidence="2" id="KW-0808">Transferase</keyword>
<dbReference type="CDD" id="cd02440">
    <property type="entry name" value="AdoMet_MTases"/>
    <property type="match status" value="1"/>
</dbReference>
<dbReference type="Pfam" id="PF13649">
    <property type="entry name" value="Methyltransf_25"/>
    <property type="match status" value="1"/>
</dbReference>
<feature type="domain" description="Methyltransferase" evidence="1">
    <location>
        <begin position="46"/>
        <end position="126"/>
    </location>
</feature>
<evidence type="ECO:0000313" key="3">
    <source>
        <dbReference type="Proteomes" id="UP001595897"/>
    </source>
</evidence>
<dbReference type="EMBL" id="JBHSGU010000002">
    <property type="protein sequence ID" value="MFC4699852.1"/>
    <property type="molecule type" value="Genomic_DNA"/>
</dbReference>
<dbReference type="InterPro" id="IPR029063">
    <property type="entry name" value="SAM-dependent_MTases_sf"/>
</dbReference>
<evidence type="ECO:0000259" key="1">
    <source>
        <dbReference type="Pfam" id="PF13649"/>
    </source>
</evidence>
<dbReference type="SUPFAM" id="SSF53335">
    <property type="entry name" value="S-adenosyl-L-methionine-dependent methyltransferases"/>
    <property type="match status" value="1"/>
</dbReference>
<reference evidence="3" key="1">
    <citation type="journal article" date="2019" name="Int. J. Syst. Evol. Microbiol.">
        <title>The Global Catalogue of Microorganisms (GCM) 10K type strain sequencing project: providing services to taxonomists for standard genome sequencing and annotation.</title>
        <authorList>
            <consortium name="The Broad Institute Genomics Platform"/>
            <consortium name="The Broad Institute Genome Sequencing Center for Infectious Disease"/>
            <person name="Wu L."/>
            <person name="Ma J."/>
        </authorList>
    </citation>
    <scope>NUCLEOTIDE SEQUENCE [LARGE SCALE GENOMIC DNA]</scope>
    <source>
        <strain evidence="3">KACC 12507</strain>
    </source>
</reference>
<name>A0ABV9LTL4_9ALTE</name>
<dbReference type="InterPro" id="IPR041698">
    <property type="entry name" value="Methyltransf_25"/>
</dbReference>
<sequence>MDKWLEYWQQDKLQPDVFTDKNGNKHQALLEFWQANLGKVSTNTSVIDIASGAGAVFRCLTNLSEIDAHALDISADALAILQQDMPSVTVHATYLNDTSFSDTTFDMVISQFGIEYLGWAGFSQVPRLLHAGAKCVFLCHIEDGAVDITTQQSLVGLKLIADSQFLQKARVVAEAFKQDQRSLVEEAVTAFMAVEPPVAKYCDEVPSGHHQYLYDGVKTMLSNYNQYDHSQLIAWIETALVQMNENIERLSSMHKAAMNQNDINTLKNNLAELGLVIDKAEPFYLRAQDPPVAWEIHGTQSS</sequence>
<dbReference type="GO" id="GO:0008168">
    <property type="term" value="F:methyltransferase activity"/>
    <property type="evidence" value="ECO:0007669"/>
    <property type="project" value="UniProtKB-KW"/>
</dbReference>
<dbReference type="GO" id="GO:0032259">
    <property type="term" value="P:methylation"/>
    <property type="evidence" value="ECO:0007669"/>
    <property type="project" value="UniProtKB-KW"/>
</dbReference>
<accession>A0ABV9LTL4</accession>
<dbReference type="Gene3D" id="3.40.50.150">
    <property type="entry name" value="Vaccinia Virus protein VP39"/>
    <property type="match status" value="1"/>
</dbReference>
<organism evidence="2 3">
    <name type="scientific">Glaciecola siphonariae</name>
    <dbReference type="NCBI Taxonomy" id="521012"/>
    <lineage>
        <taxon>Bacteria</taxon>
        <taxon>Pseudomonadati</taxon>
        <taxon>Pseudomonadota</taxon>
        <taxon>Gammaproteobacteria</taxon>
        <taxon>Alteromonadales</taxon>
        <taxon>Alteromonadaceae</taxon>
        <taxon>Glaciecola</taxon>
    </lineage>
</organism>
<gene>
    <name evidence="2" type="ORF">ACFO4O_06765</name>
</gene>
<protein>
    <submittedName>
        <fullName evidence="2">Class I SAM-dependent methyltransferase</fullName>
        <ecNumber evidence="2">2.1.-.-</ecNumber>
    </submittedName>
</protein>
<proteinExistence type="predicted"/>
<dbReference type="RefSeq" id="WP_382406765.1">
    <property type="nucleotide sequence ID" value="NZ_JBHSGU010000002.1"/>
</dbReference>
<evidence type="ECO:0000313" key="2">
    <source>
        <dbReference type="EMBL" id="MFC4699852.1"/>
    </source>
</evidence>
<dbReference type="Proteomes" id="UP001595897">
    <property type="component" value="Unassembled WGS sequence"/>
</dbReference>
<dbReference type="EC" id="2.1.-.-" evidence="2"/>